<evidence type="ECO:0008006" key="5">
    <source>
        <dbReference type="Google" id="ProtNLM"/>
    </source>
</evidence>
<sequence length="525" mass="56301">MVCLASVLLILASWWRSSLMFIATKEEGVLSALRKGGSERLIGLVIVLVGLALPHVVQVIANVVFEIKPTVISQTPLNYTTSYYTPALNTFSNFSVLSTDYYKDAAQLVCSSDPLCNGVNGTNTAAHTFTVTEVKPVAGQNYTVIVPGKVVVGTGFPSEIVSVNVFPAKSYNCNVTTLAIECPILHNVSDYTATGMFPVPLPYNISGLAANAWSSGLDNMMMPYGGMMGGYTGIDKADDVFHVSGEGFNRRDVVGLIGSDTAVIISTVFLRQVYSFADTNVYSYPLADFTPACRALLSAVNASSVLQPSGVSTIASHSYLDPLGYNGTLCHAIYDLDLELWQDTWYSKVFVVNTSTAFDIDQGYIAKGSVLPGFFGSNFNNSSPITENTVVDIMAGMYVIDSAPKTKQALVTYMNNFTVPDAAAVTYIVSMMAPSGYTIWYGRLANVAVASTTAICIVVIIIVACIGTYALFVSNCFVPAAYTRSSVENIVGSRSDSYTLVRNGKHAGVVVVTNNNSYDFSHSYD</sequence>
<evidence type="ECO:0000256" key="2">
    <source>
        <dbReference type="SAM" id="SignalP"/>
    </source>
</evidence>
<organism evidence="3 4">
    <name type="scientific">Hesseltinella vesiculosa</name>
    <dbReference type="NCBI Taxonomy" id="101127"/>
    <lineage>
        <taxon>Eukaryota</taxon>
        <taxon>Fungi</taxon>
        <taxon>Fungi incertae sedis</taxon>
        <taxon>Mucoromycota</taxon>
        <taxon>Mucoromycotina</taxon>
        <taxon>Mucoromycetes</taxon>
        <taxon>Mucorales</taxon>
        <taxon>Cunninghamellaceae</taxon>
        <taxon>Hesseltinella</taxon>
    </lineage>
</organism>
<accession>A0A1X2GAW1</accession>
<evidence type="ECO:0000313" key="4">
    <source>
        <dbReference type="Proteomes" id="UP000242146"/>
    </source>
</evidence>
<keyword evidence="2" id="KW-0732">Signal</keyword>
<dbReference type="EMBL" id="MCGT01000026">
    <property type="protein sequence ID" value="ORX49453.1"/>
    <property type="molecule type" value="Genomic_DNA"/>
</dbReference>
<keyword evidence="1" id="KW-1133">Transmembrane helix</keyword>
<feature type="chain" id="PRO_5013163066" description="Acid protease" evidence="2">
    <location>
        <begin position="21"/>
        <end position="525"/>
    </location>
</feature>
<dbReference type="Proteomes" id="UP000242146">
    <property type="component" value="Unassembled WGS sequence"/>
</dbReference>
<evidence type="ECO:0000313" key="3">
    <source>
        <dbReference type="EMBL" id="ORX49453.1"/>
    </source>
</evidence>
<proteinExistence type="predicted"/>
<dbReference type="AlphaFoldDB" id="A0A1X2GAW1"/>
<comment type="caution">
    <text evidence="3">The sequence shown here is derived from an EMBL/GenBank/DDBJ whole genome shotgun (WGS) entry which is preliminary data.</text>
</comment>
<keyword evidence="4" id="KW-1185">Reference proteome</keyword>
<keyword evidence="1" id="KW-0472">Membrane</keyword>
<name>A0A1X2GAW1_9FUNG</name>
<gene>
    <name evidence="3" type="ORF">DM01DRAFT_1338125</name>
</gene>
<keyword evidence="1" id="KW-0812">Transmembrane</keyword>
<reference evidence="3 4" key="1">
    <citation type="submission" date="2016-07" db="EMBL/GenBank/DDBJ databases">
        <title>Pervasive Adenine N6-methylation of Active Genes in Fungi.</title>
        <authorList>
            <consortium name="DOE Joint Genome Institute"/>
            <person name="Mondo S.J."/>
            <person name="Dannebaum R.O."/>
            <person name="Kuo R.C."/>
            <person name="Labutti K."/>
            <person name="Haridas S."/>
            <person name="Kuo A."/>
            <person name="Salamov A."/>
            <person name="Ahrendt S.R."/>
            <person name="Lipzen A."/>
            <person name="Sullivan W."/>
            <person name="Andreopoulos W.B."/>
            <person name="Clum A."/>
            <person name="Lindquist E."/>
            <person name="Daum C."/>
            <person name="Ramamoorthy G.K."/>
            <person name="Gryganskyi A."/>
            <person name="Culley D."/>
            <person name="Magnuson J.K."/>
            <person name="James T.Y."/>
            <person name="O'Malley M.A."/>
            <person name="Stajich J.E."/>
            <person name="Spatafora J.W."/>
            <person name="Visel A."/>
            <person name="Grigoriev I.V."/>
        </authorList>
    </citation>
    <scope>NUCLEOTIDE SEQUENCE [LARGE SCALE GENOMIC DNA]</scope>
    <source>
        <strain evidence="3 4">NRRL 3301</strain>
    </source>
</reference>
<evidence type="ECO:0000256" key="1">
    <source>
        <dbReference type="SAM" id="Phobius"/>
    </source>
</evidence>
<feature type="signal peptide" evidence="2">
    <location>
        <begin position="1"/>
        <end position="20"/>
    </location>
</feature>
<protein>
    <recommendedName>
        <fullName evidence="5">Acid protease</fullName>
    </recommendedName>
</protein>
<feature type="transmembrane region" description="Helical" evidence="1">
    <location>
        <begin position="447"/>
        <end position="472"/>
    </location>
</feature>